<feature type="region of interest" description="Disordered" evidence="1">
    <location>
        <begin position="910"/>
        <end position="964"/>
    </location>
</feature>
<dbReference type="InterPro" id="IPR026123">
    <property type="entry name" value="STIL"/>
</dbReference>
<feature type="region of interest" description="Disordered" evidence="1">
    <location>
        <begin position="458"/>
        <end position="611"/>
    </location>
</feature>
<evidence type="ECO:0000259" key="3">
    <source>
        <dbReference type="Pfam" id="PF25775"/>
    </source>
</evidence>
<feature type="region of interest" description="Disordered" evidence="1">
    <location>
        <begin position="1060"/>
        <end position="1086"/>
    </location>
</feature>
<evidence type="ECO:0000259" key="2">
    <source>
        <dbReference type="Pfam" id="PF15253"/>
    </source>
</evidence>
<feature type="compositionally biased region" description="Low complexity" evidence="1">
    <location>
        <begin position="750"/>
        <end position="759"/>
    </location>
</feature>
<dbReference type="InterPro" id="IPR058559">
    <property type="entry name" value="PRM_STIL"/>
</dbReference>
<name>A0ABD0XP81_UMBPY</name>
<gene>
    <name evidence="4" type="ORF">UPYG_G00037410</name>
</gene>
<proteinExistence type="predicted"/>
<comment type="caution">
    <text evidence="4">The sequence shown here is derived from an EMBL/GenBank/DDBJ whole genome shotgun (WGS) entry which is preliminary data.</text>
</comment>
<feature type="compositionally biased region" description="Basic and acidic residues" evidence="1">
    <location>
        <begin position="922"/>
        <end position="939"/>
    </location>
</feature>
<sequence>MSVPVHFRGLPSRVLDNVYKSGNIKMATRSPENTLAALTFPKSKVSLWDPTPNGDVVSIHLSYYRNPRLLLLEKTLRLAHRHARQNNNSVFSCYLLGTIAVDPDEEGVTLTLDRFDPGREQPGSPGKVPTALMPGDVLVPCVFGPQGGTASDTMVHTEEDFQITFQMLRQCCSTREPLDLSKLLALRAHLSCSQQADSLSFRLCWAAVTPGNTLDAVPVRPVPVIPTALARNLGGLSRLTQPLNSSASRKQGFLTMDQTRKLLLILESDPKAYTLPLVGIWLSGVTHISHPQVWAWCLRYLFSSALQSNRVMSEAGSFLVVLYSLTHREPEFYQVQPCSGHIQDMAFQLLTSAESLTLYKNVEKSEGRTLQFELSPEGQDCEVEFFRELVSRTSFSRQSVSAVSPQNRLSISDQDSGVEDEDLSPRPSPNPHPVTQQTKRLHPSVPELSLVMDASFLDGTAVDPPQPPHPAPQPRCSSVPPSHQLHPGAARLPGQEPSTLTGPPPLRRPLTLSTARGSRGPPLTPSGRKSNSPPSSSSSSSSSSPKTGSSPSGSVPRARQLHPGPLSQRGALHAGPPAPHHSPRHSSGPPTALPNHPQPPSGLKHFHSTPNPSLNHPCGHCSFQPHDQVTPLYAPGRWHGVPGSSPDRHFCSNMNAPPTSHLSPSHQTHPHPGSPHTPQINTQGPCLELPAPVCQNQCCQAQPVPSLDILHPDAYRILLDQDRQLKLLQAQIQKLLEAQGNVLSSPPAPVEQETPEGQTTPPPQPRSSVSIAVGTGASLFWGNPVAPPARDEDGCPQPGWHLNARPDAPDDSRSSSGRSFGSSSFTHVRNMDVTEEDSRGREQGPGTPSNHSTQQRTQSVLGEGHPQSPVLGESASMYCQTQSLQRYGTKSQEPRAVDQEEQRFYQDLLGQVNSRLHGNSGVEEREHGRRTSYPQDRHSISPRQGSHCRSEPQPEPSLRQPPGREDQVLHATLRQLKQLGVNVDLDSADPGSKAKRSSVESASVLAGIYPDAVISRLNMAESSGTSMWEANCSTDLSLEANAIALRYLSDKQLSRLSVGAGQQSPRVQPRFSPGMLLSDNPPAEKSAIGLSPNMSFATRKYMQRYGLIEEGSGGEEEGPEEPSGLGYTVHFHARQKLAGQSESGEGKAVVLKNTNEAPHSQPVHAQMADSQSQLLRDLRPQMQLLALSANQNPDKVNGAKLPLSVGEMQSGNSQPEGSMGNFLDLSRLRQLPKLF</sequence>
<dbReference type="Pfam" id="PF26399">
    <property type="entry name" value="PRM_STIL"/>
    <property type="match status" value="1"/>
</dbReference>
<evidence type="ECO:0000256" key="1">
    <source>
        <dbReference type="SAM" id="MobiDB-lite"/>
    </source>
</evidence>
<dbReference type="PANTHER" id="PTHR15128">
    <property type="entry name" value="TAL1 SCL INTERRUPTING LOCUS"/>
    <property type="match status" value="1"/>
</dbReference>
<evidence type="ECO:0000313" key="5">
    <source>
        <dbReference type="Proteomes" id="UP001557470"/>
    </source>
</evidence>
<feature type="compositionally biased region" description="Polar residues" evidence="1">
    <location>
        <begin position="652"/>
        <end position="667"/>
    </location>
</feature>
<dbReference type="InterPro" id="IPR057655">
    <property type="entry name" value="STIL_CC"/>
</dbReference>
<feature type="region of interest" description="Disordered" evidence="1">
    <location>
        <begin position="401"/>
        <end position="441"/>
    </location>
</feature>
<feature type="compositionally biased region" description="Pro residues" evidence="1">
    <location>
        <begin position="464"/>
        <end position="473"/>
    </location>
</feature>
<reference evidence="4 5" key="1">
    <citation type="submission" date="2024-06" db="EMBL/GenBank/DDBJ databases">
        <authorList>
            <person name="Pan Q."/>
            <person name="Wen M."/>
            <person name="Jouanno E."/>
            <person name="Zahm M."/>
            <person name="Klopp C."/>
            <person name="Cabau C."/>
            <person name="Louis A."/>
            <person name="Berthelot C."/>
            <person name="Parey E."/>
            <person name="Roest Crollius H."/>
            <person name="Montfort J."/>
            <person name="Robinson-Rechavi M."/>
            <person name="Bouchez O."/>
            <person name="Lampietro C."/>
            <person name="Lopez Roques C."/>
            <person name="Donnadieu C."/>
            <person name="Postlethwait J."/>
            <person name="Bobe J."/>
            <person name="Verreycken H."/>
            <person name="Guiguen Y."/>
        </authorList>
    </citation>
    <scope>NUCLEOTIDE SEQUENCE [LARGE SCALE GENOMIC DNA]</scope>
    <source>
        <strain evidence="4">Up_M1</strain>
        <tissue evidence="4">Testis</tissue>
    </source>
</reference>
<organism evidence="4 5">
    <name type="scientific">Umbra pygmaea</name>
    <name type="common">Eastern mudminnow</name>
    <dbReference type="NCBI Taxonomy" id="75934"/>
    <lineage>
        <taxon>Eukaryota</taxon>
        <taxon>Metazoa</taxon>
        <taxon>Chordata</taxon>
        <taxon>Craniata</taxon>
        <taxon>Vertebrata</taxon>
        <taxon>Euteleostomi</taxon>
        <taxon>Actinopterygii</taxon>
        <taxon>Neopterygii</taxon>
        <taxon>Teleostei</taxon>
        <taxon>Protacanthopterygii</taxon>
        <taxon>Esociformes</taxon>
        <taxon>Umbridae</taxon>
        <taxon>Umbra</taxon>
    </lineage>
</organism>
<accession>A0ABD0XP81</accession>
<feature type="region of interest" description="Disordered" evidence="1">
    <location>
        <begin position="634"/>
        <end position="684"/>
    </location>
</feature>
<dbReference type="Proteomes" id="UP001557470">
    <property type="component" value="Unassembled WGS sequence"/>
</dbReference>
<feature type="region of interest" description="Disordered" evidence="1">
    <location>
        <begin position="740"/>
        <end position="872"/>
    </location>
</feature>
<dbReference type="EMBL" id="JAGEUA010000001">
    <property type="protein sequence ID" value="KAL1023184.1"/>
    <property type="molecule type" value="Genomic_DNA"/>
</dbReference>
<feature type="compositionally biased region" description="Polar residues" evidence="1">
    <location>
        <begin position="401"/>
        <end position="415"/>
    </location>
</feature>
<dbReference type="PANTHER" id="PTHR15128:SF0">
    <property type="entry name" value="SCL-INTERRUPTING LOCUS PROTEIN"/>
    <property type="match status" value="1"/>
</dbReference>
<dbReference type="InterPro" id="IPR057731">
    <property type="entry name" value="STIL_N"/>
</dbReference>
<feature type="compositionally biased region" description="Low complexity" evidence="1">
    <location>
        <begin position="814"/>
        <end position="825"/>
    </location>
</feature>
<evidence type="ECO:0008006" key="6">
    <source>
        <dbReference type="Google" id="ProtNLM"/>
    </source>
</evidence>
<keyword evidence="5" id="KW-1185">Reference proteome</keyword>
<feature type="domain" description="STIL N-terminal" evidence="2">
    <location>
        <begin position="47"/>
        <end position="393"/>
    </location>
</feature>
<feature type="region of interest" description="Disordered" evidence="1">
    <location>
        <begin position="982"/>
        <end position="1001"/>
    </location>
</feature>
<protein>
    <recommendedName>
        <fullName evidence="6">SCL-interrupting locus protein</fullName>
    </recommendedName>
</protein>
<feature type="compositionally biased region" description="Basic and acidic residues" evidence="1">
    <location>
        <begin position="829"/>
        <end position="842"/>
    </location>
</feature>
<dbReference type="AlphaFoldDB" id="A0ABD0XP81"/>
<dbReference type="Pfam" id="PF15253">
    <property type="entry name" value="STIL_N"/>
    <property type="match status" value="1"/>
</dbReference>
<feature type="domain" description="STIL coiled coil region" evidence="3">
    <location>
        <begin position="712"/>
        <end position="740"/>
    </location>
</feature>
<feature type="compositionally biased region" description="Polar residues" evidence="1">
    <location>
        <begin position="846"/>
        <end position="860"/>
    </location>
</feature>
<feature type="compositionally biased region" description="Low complexity" evidence="1">
    <location>
        <begin position="525"/>
        <end position="554"/>
    </location>
</feature>
<evidence type="ECO:0000313" key="4">
    <source>
        <dbReference type="EMBL" id="KAL1023184.1"/>
    </source>
</evidence>
<dbReference type="Pfam" id="PF25775">
    <property type="entry name" value="CC_STIL"/>
    <property type="match status" value="1"/>
</dbReference>